<feature type="transmembrane region" description="Helical" evidence="8">
    <location>
        <begin position="418"/>
        <end position="439"/>
    </location>
</feature>
<gene>
    <name evidence="9" type="ORF">D6201_11200</name>
</gene>
<dbReference type="AlphaFoldDB" id="A0A419RVQ6"/>
<evidence type="ECO:0000256" key="3">
    <source>
        <dbReference type="ARBA" id="ARBA00022475"/>
    </source>
</evidence>
<evidence type="ECO:0000313" key="10">
    <source>
        <dbReference type="Proteomes" id="UP000285232"/>
    </source>
</evidence>
<feature type="transmembrane region" description="Helical" evidence="8">
    <location>
        <begin position="24"/>
        <end position="45"/>
    </location>
</feature>
<keyword evidence="7 8" id="KW-0472">Membrane</keyword>
<dbReference type="GO" id="GO:0008324">
    <property type="term" value="F:monoatomic cation transmembrane transporter activity"/>
    <property type="evidence" value="ECO:0007669"/>
    <property type="project" value="InterPro"/>
</dbReference>
<evidence type="ECO:0000256" key="2">
    <source>
        <dbReference type="ARBA" id="ARBA00022448"/>
    </source>
</evidence>
<keyword evidence="2" id="KW-0813">Transport</keyword>
<comment type="subcellular location">
    <subcellularLocation>
        <location evidence="1">Cell membrane</location>
        <topology evidence="1">Multi-pass membrane protein</topology>
    </subcellularLocation>
</comment>
<protein>
    <submittedName>
        <fullName evidence="9">Ktr system potassium transporter B</fullName>
    </submittedName>
</protein>
<dbReference type="GO" id="GO:0030001">
    <property type="term" value="P:metal ion transport"/>
    <property type="evidence" value="ECO:0007669"/>
    <property type="project" value="UniProtKB-ARBA"/>
</dbReference>
<dbReference type="InterPro" id="IPR003445">
    <property type="entry name" value="Cat_transpt"/>
</dbReference>
<feature type="transmembrane region" description="Helical" evidence="8">
    <location>
        <begin position="88"/>
        <end position="112"/>
    </location>
</feature>
<dbReference type="GO" id="GO:0005886">
    <property type="term" value="C:plasma membrane"/>
    <property type="evidence" value="ECO:0007669"/>
    <property type="project" value="UniProtKB-SubCell"/>
</dbReference>
<evidence type="ECO:0000256" key="6">
    <source>
        <dbReference type="ARBA" id="ARBA00023065"/>
    </source>
</evidence>
<dbReference type="OrthoDB" id="9810952at2"/>
<keyword evidence="3" id="KW-1003">Cell membrane</keyword>
<reference evidence="9 10" key="1">
    <citation type="journal article" date="2017" name="Int. J. Syst. Evol. Microbiol.">
        <title>Erythrobacter aquimixticola sp. nov., isolated from the junction between the ocean and a freshwater spring.</title>
        <authorList>
            <person name="Park S."/>
            <person name="Jung Y.T."/>
            <person name="Choi S.J."/>
            <person name="Yoon J.H."/>
        </authorList>
    </citation>
    <scope>NUCLEOTIDE SEQUENCE [LARGE SCALE GENOMIC DNA]</scope>
    <source>
        <strain evidence="9 10">JSSK-14</strain>
    </source>
</reference>
<dbReference type="PANTHER" id="PTHR32024">
    <property type="entry name" value="TRK SYSTEM POTASSIUM UPTAKE PROTEIN TRKG-RELATED"/>
    <property type="match status" value="1"/>
</dbReference>
<sequence length="455" mass="47684">MADEGIGAPEEGDSGAAESGFEAISPPAALCMLYLSAIALGTMLLSLPWAQVEPLSFGEALFTSVSATTVTGLTVVPTGESFTLFGEVVIALLMQVGGLGLIVFAYPIIVWLDEAKGDAGEELLQTELGRPSVKGIGKVAAKVVIFALTVQAAGAAVLALTWVPDEGWYGVWRSVFHTVAAFNNAGFDLQGNSFQDYNGLPQVTLTIAALFIIGGLGWSVLLELSRRGKRNGLSVHSRLMLVATLVLLALGTAIFAGAEWSNPRTMGALANDGERWVAAFFQSATTRTAGFATLDFGAMRQETGFAATVFMFIGAGVGSTGGGVKVTTMAIVVLATIAFFRHRREPVVFGKVVEREKIFAALAALCSAGMLVVLGVFALLMTQQGEFEALMFEAVSAFGTVGLSQGATEGLDGIGRGIVMVLMFAGRVSPLFLAYFLLAPKKTPERDGKAHIHIG</sequence>
<evidence type="ECO:0000256" key="1">
    <source>
        <dbReference type="ARBA" id="ARBA00004651"/>
    </source>
</evidence>
<accession>A0A419RVQ6</accession>
<evidence type="ECO:0000256" key="8">
    <source>
        <dbReference type="SAM" id="Phobius"/>
    </source>
</evidence>
<keyword evidence="10" id="KW-1185">Reference proteome</keyword>
<feature type="transmembrane region" description="Helical" evidence="8">
    <location>
        <begin position="239"/>
        <end position="258"/>
    </location>
</feature>
<evidence type="ECO:0000256" key="5">
    <source>
        <dbReference type="ARBA" id="ARBA00022989"/>
    </source>
</evidence>
<dbReference type="EMBL" id="RAHX01000001">
    <property type="protein sequence ID" value="RJY09847.1"/>
    <property type="molecule type" value="Genomic_DNA"/>
</dbReference>
<dbReference type="RefSeq" id="WP_120048857.1">
    <property type="nucleotide sequence ID" value="NZ_RAHX01000001.1"/>
</dbReference>
<feature type="transmembrane region" description="Helical" evidence="8">
    <location>
        <begin position="309"/>
        <end position="337"/>
    </location>
</feature>
<dbReference type="Proteomes" id="UP000285232">
    <property type="component" value="Unassembled WGS sequence"/>
</dbReference>
<name>A0A419RVQ6_9SPHN</name>
<keyword evidence="6" id="KW-0406">Ion transport</keyword>
<evidence type="ECO:0000313" key="9">
    <source>
        <dbReference type="EMBL" id="RJY09847.1"/>
    </source>
</evidence>
<keyword evidence="5 8" id="KW-1133">Transmembrane helix</keyword>
<feature type="transmembrane region" description="Helical" evidence="8">
    <location>
        <begin position="199"/>
        <end position="218"/>
    </location>
</feature>
<keyword evidence="4 8" id="KW-0812">Transmembrane</keyword>
<dbReference type="PANTHER" id="PTHR32024:SF1">
    <property type="entry name" value="KTR SYSTEM POTASSIUM UPTAKE PROTEIN B"/>
    <property type="match status" value="1"/>
</dbReference>
<proteinExistence type="predicted"/>
<feature type="transmembrane region" description="Helical" evidence="8">
    <location>
        <begin position="57"/>
        <end position="76"/>
    </location>
</feature>
<organism evidence="9 10">
    <name type="scientific">Aurantiacibacter aquimixticola</name>
    <dbReference type="NCBI Taxonomy" id="1958945"/>
    <lineage>
        <taxon>Bacteria</taxon>
        <taxon>Pseudomonadati</taxon>
        <taxon>Pseudomonadota</taxon>
        <taxon>Alphaproteobacteria</taxon>
        <taxon>Sphingomonadales</taxon>
        <taxon>Erythrobacteraceae</taxon>
        <taxon>Aurantiacibacter</taxon>
    </lineage>
</organism>
<feature type="transmembrane region" description="Helical" evidence="8">
    <location>
        <begin position="358"/>
        <end position="381"/>
    </location>
</feature>
<evidence type="ECO:0000256" key="4">
    <source>
        <dbReference type="ARBA" id="ARBA00022692"/>
    </source>
</evidence>
<evidence type="ECO:0000256" key="7">
    <source>
        <dbReference type="ARBA" id="ARBA00023136"/>
    </source>
</evidence>
<feature type="transmembrane region" description="Helical" evidence="8">
    <location>
        <begin position="139"/>
        <end position="163"/>
    </location>
</feature>
<dbReference type="Pfam" id="PF02386">
    <property type="entry name" value="TrkH"/>
    <property type="match status" value="1"/>
</dbReference>
<comment type="caution">
    <text evidence="9">The sequence shown here is derived from an EMBL/GenBank/DDBJ whole genome shotgun (WGS) entry which is preliminary data.</text>
</comment>